<feature type="domain" description="BD-FAE-like" evidence="3">
    <location>
        <begin position="100"/>
        <end position="306"/>
    </location>
</feature>
<name>A0A3Q3EZW6_KRYMA</name>
<dbReference type="PANTHER" id="PTHR48081:SF33">
    <property type="entry name" value="KYNURENINE FORMAMIDASE"/>
    <property type="match status" value="1"/>
</dbReference>
<sequence>SWIKSSISLPLTAGVLFVGLPYSFCLVAQWIYGWPNKPGYRKYVEALKPRVYCLTVATLDILKYLQYGRLYLQLKSWYKNEENNKLYKKGIIFGRKGNKLDLYHPLNTNKSENGPSPLVVFIYGGAWGSGERSTYCLLARQMADELNATVICPDYCIYPKGNVLGMVQDIADCLLWAQENGLRFDFDKDNIVLIGHSAGAHLCALTTLFLTETREEMFMESKTQQKITSSIRGIILSGVYDVSDHYEHEQKRGIEYVSTMHKAMNGVENFPYYSPTHLLKKLPLFALLHGTSDIVVPVKSSTKFCELLTSLSVKVSLYLLPEVSHTEIVTDLMLSDRSFYHPIFSCIKQEFRK</sequence>
<keyword evidence="2" id="KW-0812">Transmembrane</keyword>
<dbReference type="Gene3D" id="3.40.50.1820">
    <property type="entry name" value="alpha/beta hydrolase"/>
    <property type="match status" value="1"/>
</dbReference>
<dbReference type="Proteomes" id="UP000264800">
    <property type="component" value="Unplaced"/>
</dbReference>
<keyword evidence="5" id="KW-1185">Reference proteome</keyword>
<accession>A0A3Q3EZW6</accession>
<evidence type="ECO:0000256" key="2">
    <source>
        <dbReference type="SAM" id="Phobius"/>
    </source>
</evidence>
<dbReference type="InterPro" id="IPR049492">
    <property type="entry name" value="BD-FAE-like_dom"/>
</dbReference>
<evidence type="ECO:0000313" key="5">
    <source>
        <dbReference type="Proteomes" id="UP000264800"/>
    </source>
</evidence>
<dbReference type="STRING" id="37003.ENSKMAP00000007102"/>
<dbReference type="AlphaFoldDB" id="A0A3Q3EZW6"/>
<dbReference type="PANTHER" id="PTHR48081">
    <property type="entry name" value="AB HYDROLASE SUPERFAMILY PROTEIN C4A8.06C"/>
    <property type="match status" value="1"/>
</dbReference>
<proteinExistence type="predicted"/>
<dbReference type="SUPFAM" id="SSF53474">
    <property type="entry name" value="alpha/beta-Hydrolases"/>
    <property type="match status" value="1"/>
</dbReference>
<dbReference type="InterPro" id="IPR050300">
    <property type="entry name" value="GDXG_lipolytic_enzyme"/>
</dbReference>
<evidence type="ECO:0000259" key="3">
    <source>
        <dbReference type="Pfam" id="PF20434"/>
    </source>
</evidence>
<keyword evidence="2" id="KW-0472">Membrane</keyword>
<dbReference type="GO" id="GO:0004061">
    <property type="term" value="F:arylformamidase activity"/>
    <property type="evidence" value="ECO:0007669"/>
    <property type="project" value="TreeGrafter"/>
</dbReference>
<dbReference type="OMA" id="STYCLLA"/>
<reference evidence="4" key="2">
    <citation type="submission" date="2025-09" db="UniProtKB">
        <authorList>
            <consortium name="Ensembl"/>
        </authorList>
    </citation>
    <scope>IDENTIFICATION</scope>
</reference>
<evidence type="ECO:0000256" key="1">
    <source>
        <dbReference type="ARBA" id="ARBA00022801"/>
    </source>
</evidence>
<dbReference type="GeneTree" id="ENSGT00500000045469"/>
<evidence type="ECO:0000313" key="4">
    <source>
        <dbReference type="Ensembl" id="ENSKMAP00000007102.1"/>
    </source>
</evidence>
<keyword evidence="2" id="KW-1133">Transmembrane helix</keyword>
<organism evidence="4 5">
    <name type="scientific">Kryptolebias marmoratus</name>
    <name type="common">Mangrove killifish</name>
    <name type="synonym">Rivulus marmoratus</name>
    <dbReference type="NCBI Taxonomy" id="37003"/>
    <lineage>
        <taxon>Eukaryota</taxon>
        <taxon>Metazoa</taxon>
        <taxon>Chordata</taxon>
        <taxon>Craniata</taxon>
        <taxon>Vertebrata</taxon>
        <taxon>Euteleostomi</taxon>
        <taxon>Actinopterygii</taxon>
        <taxon>Neopterygii</taxon>
        <taxon>Teleostei</taxon>
        <taxon>Neoteleostei</taxon>
        <taxon>Acanthomorphata</taxon>
        <taxon>Ovalentaria</taxon>
        <taxon>Atherinomorphae</taxon>
        <taxon>Cyprinodontiformes</taxon>
        <taxon>Rivulidae</taxon>
        <taxon>Kryptolebias</taxon>
    </lineage>
</organism>
<dbReference type="Pfam" id="PF20434">
    <property type="entry name" value="BD-FAE"/>
    <property type="match status" value="1"/>
</dbReference>
<dbReference type="Ensembl" id="ENSKMAT00000007217.1">
    <property type="protein sequence ID" value="ENSKMAP00000007102.1"/>
    <property type="gene ID" value="ENSKMAG00000005350.1"/>
</dbReference>
<keyword evidence="1" id="KW-0378">Hydrolase</keyword>
<feature type="transmembrane region" description="Helical" evidence="2">
    <location>
        <begin position="12"/>
        <end position="32"/>
    </location>
</feature>
<dbReference type="InterPro" id="IPR029058">
    <property type="entry name" value="AB_hydrolase_fold"/>
</dbReference>
<reference evidence="4" key="1">
    <citation type="submission" date="2025-08" db="UniProtKB">
        <authorList>
            <consortium name="Ensembl"/>
        </authorList>
    </citation>
    <scope>IDENTIFICATION</scope>
</reference>
<protein>
    <submittedName>
        <fullName evidence="4">Si:dkey-193c22.1</fullName>
    </submittedName>
</protein>